<name>A0A087CWV2_9BIFI</name>
<proteinExistence type="predicted"/>
<dbReference type="EMBL" id="JGZM01000004">
    <property type="protein sequence ID" value="KFI87752.1"/>
    <property type="molecule type" value="Genomic_DNA"/>
</dbReference>
<protein>
    <submittedName>
        <fullName evidence="1">Uncharacterized protein</fullName>
    </submittedName>
</protein>
<comment type="caution">
    <text evidence="1">The sequence shown here is derived from an EMBL/GenBank/DDBJ whole genome shotgun (WGS) entry which is preliminary data.</text>
</comment>
<gene>
    <name evidence="1" type="ORF">BSAE_5009</name>
</gene>
<sequence>MPTGLFLFHSRVRAVDGRARNQERGPAPMHSGTGPRLWVSLADSALLVEHALDAVPHGLGERVVAERRVGGGERGTQGLIHHLLVHHGCFLSLWRPSWSAGAVLVIFDLLL</sequence>
<reference evidence="1 2" key="1">
    <citation type="submission" date="2014-03" db="EMBL/GenBank/DDBJ databases">
        <title>Genomics of Bifidobacteria.</title>
        <authorList>
            <person name="Ventura M."/>
            <person name="Milani C."/>
            <person name="Lugli G.A."/>
        </authorList>
    </citation>
    <scope>NUCLEOTIDE SEQUENCE [LARGE SCALE GENOMIC DNA]</scope>
    <source>
        <strain evidence="1 2">LMG 14934</strain>
    </source>
</reference>
<dbReference type="Proteomes" id="UP000029040">
    <property type="component" value="Unassembled WGS sequence"/>
</dbReference>
<evidence type="ECO:0000313" key="1">
    <source>
        <dbReference type="EMBL" id="KFI87752.1"/>
    </source>
</evidence>
<organism evidence="1 2">
    <name type="scientific">Bifidobacterium pullorum subsp. saeculare DSM 6531 = LMG 14934</name>
    <dbReference type="NCBI Taxonomy" id="1437611"/>
    <lineage>
        <taxon>Bacteria</taxon>
        <taxon>Bacillati</taxon>
        <taxon>Actinomycetota</taxon>
        <taxon>Actinomycetes</taxon>
        <taxon>Bifidobacteriales</taxon>
        <taxon>Bifidobacteriaceae</taxon>
        <taxon>Bifidobacterium</taxon>
    </lineage>
</organism>
<accession>A0A087CWV2</accession>
<evidence type="ECO:0000313" key="2">
    <source>
        <dbReference type="Proteomes" id="UP000029040"/>
    </source>
</evidence>
<dbReference type="AlphaFoldDB" id="A0A087CWV2"/>